<dbReference type="SUPFAM" id="SSF56281">
    <property type="entry name" value="Metallo-hydrolase/oxidoreductase"/>
    <property type="match status" value="1"/>
</dbReference>
<dbReference type="PANTHER" id="PTHR42978">
    <property type="entry name" value="QUORUM-QUENCHING LACTONASE YTNP-RELATED-RELATED"/>
    <property type="match status" value="1"/>
</dbReference>
<dbReference type="Proteomes" id="UP000623678">
    <property type="component" value="Unassembled WGS sequence"/>
</dbReference>
<evidence type="ECO:0000256" key="3">
    <source>
        <dbReference type="ARBA" id="ARBA00022723"/>
    </source>
</evidence>
<keyword evidence="4" id="KW-0378">Hydrolase</keyword>
<evidence type="ECO:0000256" key="5">
    <source>
        <dbReference type="ARBA" id="ARBA00022833"/>
    </source>
</evidence>
<dbReference type="InterPro" id="IPR001279">
    <property type="entry name" value="Metallo-B-lactamas"/>
</dbReference>
<dbReference type="GO" id="GO:0016787">
    <property type="term" value="F:hydrolase activity"/>
    <property type="evidence" value="ECO:0007669"/>
    <property type="project" value="UniProtKB-KW"/>
</dbReference>
<keyword evidence="5" id="KW-0862">Zinc</keyword>
<comment type="caution">
    <text evidence="7">The sequence shown here is derived from an EMBL/GenBank/DDBJ whole genome shotgun (WGS) entry which is preliminary data.</text>
</comment>
<dbReference type="SMART" id="SM00849">
    <property type="entry name" value="Lactamase_B"/>
    <property type="match status" value="1"/>
</dbReference>
<dbReference type="AlphaFoldDB" id="A0A926ESA2"/>
<evidence type="ECO:0000313" key="7">
    <source>
        <dbReference type="EMBL" id="MBC8585429.1"/>
    </source>
</evidence>
<evidence type="ECO:0000256" key="4">
    <source>
        <dbReference type="ARBA" id="ARBA00022801"/>
    </source>
</evidence>
<dbReference type="InterPro" id="IPR036866">
    <property type="entry name" value="RibonucZ/Hydroxyglut_hydro"/>
</dbReference>
<comment type="cofactor">
    <cofactor evidence="1">
        <name>Zn(2+)</name>
        <dbReference type="ChEBI" id="CHEBI:29105"/>
    </cofactor>
</comment>
<feature type="domain" description="Metallo-beta-lactamase" evidence="6">
    <location>
        <begin position="40"/>
        <end position="254"/>
    </location>
</feature>
<dbReference type="GO" id="GO:0046872">
    <property type="term" value="F:metal ion binding"/>
    <property type="evidence" value="ECO:0007669"/>
    <property type="project" value="UniProtKB-KW"/>
</dbReference>
<dbReference type="RefSeq" id="WP_262395209.1">
    <property type="nucleotide sequence ID" value="NZ_JACRTD010000004.1"/>
</dbReference>
<reference evidence="7" key="1">
    <citation type="submission" date="2020-08" db="EMBL/GenBank/DDBJ databases">
        <title>Genome public.</title>
        <authorList>
            <person name="Liu C."/>
            <person name="Sun Q."/>
        </authorList>
    </citation>
    <scope>NUCLEOTIDE SEQUENCE</scope>
    <source>
        <strain evidence="7">NSJ-64</strain>
    </source>
</reference>
<dbReference type="Gene3D" id="3.60.15.10">
    <property type="entry name" value="Ribonuclease Z/Hydroxyacylglutathione hydrolase-like"/>
    <property type="match status" value="1"/>
</dbReference>
<sequence length="271" mass="30461">MKLYIMDNGWNENDLACLVAMPHQATAADKNPPAEWVKAPVYTALIEHPDGLVLFDTACHPDTPTRWPAAQFAATPHYCREDQRLLNTLKRLGYTPDDIDIVVASHLHEDHGGNLEYFTKSRIIVHETEFTETMKNYGLGQDEGPYIRKDIAHWIDAKLHWELVAADQEDFELLPGIRVINLGPGHVPGMLALMVSLPNTGNVILASDAVNTRVNLGPPIRLPGIPYDSIGFINTIKKIHKLQKEYNAQVWCGHDAEQFDTLIKSDQGYYD</sequence>
<dbReference type="PANTHER" id="PTHR42978:SF2">
    <property type="entry name" value="102 KBASES UNSTABLE REGION: FROM 1 TO 119443"/>
    <property type="match status" value="1"/>
</dbReference>
<evidence type="ECO:0000256" key="2">
    <source>
        <dbReference type="ARBA" id="ARBA00007749"/>
    </source>
</evidence>
<proteinExistence type="inferred from homology"/>
<evidence type="ECO:0000313" key="8">
    <source>
        <dbReference type="Proteomes" id="UP000623678"/>
    </source>
</evidence>
<evidence type="ECO:0000256" key="1">
    <source>
        <dbReference type="ARBA" id="ARBA00001947"/>
    </source>
</evidence>
<dbReference type="CDD" id="cd07729">
    <property type="entry name" value="AHL_lactonase_MBL-fold"/>
    <property type="match status" value="1"/>
</dbReference>
<name>A0A926ESA2_9FIRM</name>
<comment type="similarity">
    <text evidence="2">Belongs to the metallo-beta-lactamase superfamily.</text>
</comment>
<dbReference type="InterPro" id="IPR051013">
    <property type="entry name" value="MBL_superfamily_lactonases"/>
</dbReference>
<evidence type="ECO:0000259" key="6">
    <source>
        <dbReference type="SMART" id="SM00849"/>
    </source>
</evidence>
<accession>A0A926ESA2</accession>
<organism evidence="7 8">
    <name type="scientific">Youxingia wuxianensis</name>
    <dbReference type="NCBI Taxonomy" id="2763678"/>
    <lineage>
        <taxon>Bacteria</taxon>
        <taxon>Bacillati</taxon>
        <taxon>Bacillota</taxon>
        <taxon>Clostridia</taxon>
        <taxon>Eubacteriales</taxon>
        <taxon>Oscillospiraceae</taxon>
        <taxon>Youxingia</taxon>
    </lineage>
</organism>
<gene>
    <name evidence="7" type="ORF">H8705_07515</name>
</gene>
<keyword evidence="3" id="KW-0479">Metal-binding</keyword>
<protein>
    <submittedName>
        <fullName evidence="7">N-acyl homoserine lactonase family protein</fullName>
    </submittedName>
</protein>
<dbReference type="EMBL" id="JACRTD010000004">
    <property type="protein sequence ID" value="MBC8585429.1"/>
    <property type="molecule type" value="Genomic_DNA"/>
</dbReference>
<dbReference type="Pfam" id="PF00753">
    <property type="entry name" value="Lactamase_B"/>
    <property type="match status" value="1"/>
</dbReference>
<keyword evidence="8" id="KW-1185">Reference proteome</keyword>